<dbReference type="AlphaFoldDB" id="A0A9W8NX45"/>
<protein>
    <submittedName>
        <fullName evidence="2">Uncharacterized protein</fullName>
    </submittedName>
</protein>
<dbReference type="Proteomes" id="UP001142393">
    <property type="component" value="Unassembled WGS sequence"/>
</dbReference>
<feature type="region of interest" description="Disordered" evidence="1">
    <location>
        <begin position="10"/>
        <end position="95"/>
    </location>
</feature>
<accession>A0A9W8NX45</accession>
<reference evidence="2 3" key="1">
    <citation type="journal article" date="2023" name="Proc. Natl. Acad. Sci. U.S.A.">
        <title>A global phylogenomic analysis of the shiitake genus Lentinula.</title>
        <authorList>
            <person name="Sierra-Patev S."/>
            <person name="Min B."/>
            <person name="Naranjo-Ortiz M."/>
            <person name="Looney B."/>
            <person name="Konkel Z."/>
            <person name="Slot J.C."/>
            <person name="Sakamoto Y."/>
            <person name="Steenwyk J.L."/>
            <person name="Rokas A."/>
            <person name="Carro J."/>
            <person name="Camarero S."/>
            <person name="Ferreira P."/>
            <person name="Molpeceres G."/>
            <person name="Ruiz-Duenas F.J."/>
            <person name="Serrano A."/>
            <person name="Henrissat B."/>
            <person name="Drula E."/>
            <person name="Hughes K.W."/>
            <person name="Mata J.L."/>
            <person name="Ishikawa N.K."/>
            <person name="Vargas-Isla R."/>
            <person name="Ushijima S."/>
            <person name="Smith C.A."/>
            <person name="Donoghue J."/>
            <person name="Ahrendt S."/>
            <person name="Andreopoulos W."/>
            <person name="He G."/>
            <person name="LaButti K."/>
            <person name="Lipzen A."/>
            <person name="Ng V."/>
            <person name="Riley R."/>
            <person name="Sandor L."/>
            <person name="Barry K."/>
            <person name="Martinez A.T."/>
            <person name="Xiao Y."/>
            <person name="Gibbons J.G."/>
            <person name="Terashima K."/>
            <person name="Grigoriev I.V."/>
            <person name="Hibbett D."/>
        </authorList>
    </citation>
    <scope>NUCLEOTIDE SEQUENCE [LARGE SCALE GENOMIC DNA]</scope>
    <source>
        <strain evidence="2 3">TFB7810</strain>
    </source>
</reference>
<name>A0A9W8NX45_9AGAR</name>
<feature type="compositionally biased region" description="Low complexity" evidence="1">
    <location>
        <begin position="80"/>
        <end position="95"/>
    </location>
</feature>
<proteinExistence type="predicted"/>
<gene>
    <name evidence="2" type="ORF">DFH05DRAFT_1526979</name>
</gene>
<feature type="compositionally biased region" description="Polar residues" evidence="1">
    <location>
        <begin position="69"/>
        <end position="79"/>
    </location>
</feature>
<dbReference type="EMBL" id="JANVFU010000010">
    <property type="protein sequence ID" value="KAJ3742437.1"/>
    <property type="molecule type" value="Genomic_DNA"/>
</dbReference>
<evidence type="ECO:0000313" key="2">
    <source>
        <dbReference type="EMBL" id="KAJ3742437.1"/>
    </source>
</evidence>
<feature type="region of interest" description="Disordered" evidence="1">
    <location>
        <begin position="301"/>
        <end position="326"/>
    </location>
</feature>
<feature type="compositionally biased region" description="Polar residues" evidence="1">
    <location>
        <begin position="605"/>
        <end position="627"/>
    </location>
</feature>
<sequence length="738" mass="80984">MDPLLTCVPNRLMPAAPAGGTQKPLVSNSQERSERARWRNIILTNPPTEPLPLGPPSTQVETTIDPALTPSQTQTSSVRSNAPSPTSSVSSTLSDMSRNISGSGWVDMGSLKAGCQLLIPNPTLNALEELWGYVITNLEDRDISDEATKKKEFLRCFAKWSVLKDTIAEISQILAGKAWIKVDATCTDPEDFTCRPFFDAIRDKILGKDWARAYDLKHEKYVMLPDPTGFSKLVTLIEIHNRRLRGTMYHRSNKVLQALIIQKLPEKFRADLRDCKVSEDLPYADWKIACKDVEEHRPPIGPSVAYMSRRSDSRPERPLNAPPYTGGTTSVKPALVNLQSNAKTHRFPKLVPEQKNLLYRVEACFRCYNLFAGHLSNACPNIGPPSLSVPFRPLNENDIALATRIHTAAPDNSIPYELILKRNSVPNSRPTSHSVAAITDRVALTELPNLDEPEAAPAPSFMVQPSNVAAFYGSRNIVHAASGADVYGSALSRGLEGYVSSSGPVRKPIVAMIPSRRNERDYYDEEGINADVRSSPSAGRRTRRRENSPVDSRRDSWVSSEHGVASRSRSGSFSSKEDGGILRTEPRGRVGRKKSAAVRDKDLSSDSGKSAAPTTGTRARSAPSVSVPSGDDVPMPFVLPHLEWQAKIIGPLGSSVQKLLLDSACPFVLVHSNLVTALGLKRVPLHRPQEMSLAMLAGKPEIFYSTEFCKIVLDTAGIVPFSHSEKANNMLSLCTKFP</sequence>
<feature type="compositionally biased region" description="Basic and acidic residues" evidence="1">
    <location>
        <begin position="575"/>
        <end position="588"/>
    </location>
</feature>
<organism evidence="2 3">
    <name type="scientific">Lentinula detonsa</name>
    <dbReference type="NCBI Taxonomy" id="2804962"/>
    <lineage>
        <taxon>Eukaryota</taxon>
        <taxon>Fungi</taxon>
        <taxon>Dikarya</taxon>
        <taxon>Basidiomycota</taxon>
        <taxon>Agaricomycotina</taxon>
        <taxon>Agaricomycetes</taxon>
        <taxon>Agaricomycetidae</taxon>
        <taxon>Agaricales</taxon>
        <taxon>Marasmiineae</taxon>
        <taxon>Omphalotaceae</taxon>
        <taxon>Lentinula</taxon>
    </lineage>
</organism>
<feature type="compositionally biased region" description="Basic and acidic residues" evidence="1">
    <location>
        <begin position="545"/>
        <end position="556"/>
    </location>
</feature>
<keyword evidence="3" id="KW-1185">Reference proteome</keyword>
<comment type="caution">
    <text evidence="2">The sequence shown here is derived from an EMBL/GenBank/DDBJ whole genome shotgun (WGS) entry which is preliminary data.</text>
</comment>
<evidence type="ECO:0000313" key="3">
    <source>
        <dbReference type="Proteomes" id="UP001142393"/>
    </source>
</evidence>
<feature type="region of interest" description="Disordered" evidence="1">
    <location>
        <begin position="524"/>
        <end position="630"/>
    </location>
</feature>
<evidence type="ECO:0000256" key="1">
    <source>
        <dbReference type="SAM" id="MobiDB-lite"/>
    </source>
</evidence>